<dbReference type="InterPro" id="IPR010432">
    <property type="entry name" value="RDD"/>
</dbReference>
<keyword evidence="9" id="KW-1185">Reference proteome</keyword>
<keyword evidence="3 5" id="KW-1133">Transmembrane helix</keyword>
<dbReference type="Proteomes" id="UP000650466">
    <property type="component" value="Unassembled WGS sequence"/>
</dbReference>
<name>A0A926KTJ6_9BACL</name>
<keyword evidence="2 5" id="KW-0812">Transmembrane</keyword>
<dbReference type="AlphaFoldDB" id="A0A926KTJ6"/>
<feature type="transmembrane region" description="Helical" evidence="5">
    <location>
        <begin position="214"/>
        <end position="233"/>
    </location>
</feature>
<evidence type="ECO:0000259" key="7">
    <source>
        <dbReference type="Pfam" id="PF14237"/>
    </source>
</evidence>
<dbReference type="Pfam" id="PF06271">
    <property type="entry name" value="RDD"/>
    <property type="match status" value="1"/>
</dbReference>
<comment type="caution">
    <text evidence="8">The sequence shown here is derived from an EMBL/GenBank/DDBJ whole genome shotgun (WGS) entry which is preliminary data.</text>
</comment>
<gene>
    <name evidence="8" type="ORF">ICC18_27155</name>
</gene>
<evidence type="ECO:0000256" key="2">
    <source>
        <dbReference type="ARBA" id="ARBA00022692"/>
    </source>
</evidence>
<dbReference type="EMBL" id="JACVVD010000012">
    <property type="protein sequence ID" value="MBD0383760.1"/>
    <property type="molecule type" value="Genomic_DNA"/>
</dbReference>
<organism evidence="8 9">
    <name type="scientific">Paenibacillus sedimenti</name>
    <dbReference type="NCBI Taxonomy" id="2770274"/>
    <lineage>
        <taxon>Bacteria</taxon>
        <taxon>Bacillati</taxon>
        <taxon>Bacillota</taxon>
        <taxon>Bacilli</taxon>
        <taxon>Bacillales</taxon>
        <taxon>Paenibacillaceae</taxon>
        <taxon>Paenibacillus</taxon>
    </lineage>
</organism>
<comment type="subcellular location">
    <subcellularLocation>
        <location evidence="1">Membrane</location>
        <topology evidence="1">Multi-pass membrane protein</topology>
    </subcellularLocation>
</comment>
<sequence>MIEWFYKIEKEIHGPFTAEELTELIRAGHIKKRTLVTKHKCGEWLAAEIYTQFEWNEEKTKVRPWLRLWARYLDSLLFVYLIQLLDRSSVPFVSPVIDWIMYGPFIIPGTEEYVMTTILLLVWIPLESLLLSLVGTTPGKFLFGVKVRNPDGARLSLRQACKRSFLVWWRGEAAGVPVIYLFTYASAYQTLKNKLRQTTWDREMNITVSHRPTCIWLEALYYVIVAGLVYYSFFG</sequence>
<accession>A0A926KTJ6</accession>
<evidence type="ECO:0000256" key="4">
    <source>
        <dbReference type="ARBA" id="ARBA00023136"/>
    </source>
</evidence>
<feature type="domain" description="GYF" evidence="7">
    <location>
        <begin position="4"/>
        <end position="48"/>
    </location>
</feature>
<evidence type="ECO:0000313" key="9">
    <source>
        <dbReference type="Proteomes" id="UP000650466"/>
    </source>
</evidence>
<dbReference type="InterPro" id="IPR025640">
    <property type="entry name" value="GYF_2"/>
</dbReference>
<reference evidence="8" key="1">
    <citation type="submission" date="2020-09" db="EMBL/GenBank/DDBJ databases">
        <title>Draft Genome Sequence of Paenibacillus sp. WST5.</title>
        <authorList>
            <person name="Bao Z."/>
        </authorList>
    </citation>
    <scope>NUCLEOTIDE SEQUENCE</scope>
    <source>
        <strain evidence="8">WST5</strain>
    </source>
</reference>
<feature type="transmembrane region" description="Helical" evidence="5">
    <location>
        <begin position="113"/>
        <end position="134"/>
    </location>
</feature>
<dbReference type="GO" id="GO:0016020">
    <property type="term" value="C:membrane"/>
    <property type="evidence" value="ECO:0007669"/>
    <property type="project" value="UniProtKB-SubCell"/>
</dbReference>
<dbReference type="RefSeq" id="WP_188177532.1">
    <property type="nucleotide sequence ID" value="NZ_JACVVD010000012.1"/>
</dbReference>
<keyword evidence="4 5" id="KW-0472">Membrane</keyword>
<evidence type="ECO:0000259" key="6">
    <source>
        <dbReference type="Pfam" id="PF06271"/>
    </source>
</evidence>
<evidence type="ECO:0000256" key="3">
    <source>
        <dbReference type="ARBA" id="ARBA00022989"/>
    </source>
</evidence>
<proteinExistence type="predicted"/>
<feature type="transmembrane region" description="Helical" evidence="5">
    <location>
        <begin position="68"/>
        <end position="85"/>
    </location>
</feature>
<protein>
    <submittedName>
        <fullName evidence="8">RDD family protein</fullName>
    </submittedName>
</protein>
<feature type="domain" description="RDD" evidence="6">
    <location>
        <begin position="64"/>
        <end position="202"/>
    </location>
</feature>
<evidence type="ECO:0000313" key="8">
    <source>
        <dbReference type="EMBL" id="MBD0383760.1"/>
    </source>
</evidence>
<evidence type="ECO:0000256" key="1">
    <source>
        <dbReference type="ARBA" id="ARBA00004141"/>
    </source>
</evidence>
<dbReference type="Pfam" id="PF14237">
    <property type="entry name" value="GYF_2"/>
    <property type="match status" value="1"/>
</dbReference>
<evidence type="ECO:0000256" key="5">
    <source>
        <dbReference type="SAM" id="Phobius"/>
    </source>
</evidence>